<dbReference type="Proteomes" id="UP001476798">
    <property type="component" value="Unassembled WGS sequence"/>
</dbReference>
<reference evidence="1 2" key="1">
    <citation type="submission" date="2021-06" db="EMBL/GenBank/DDBJ databases">
        <authorList>
            <person name="Palmer J.M."/>
        </authorList>
    </citation>
    <scope>NUCLEOTIDE SEQUENCE [LARGE SCALE GENOMIC DNA]</scope>
    <source>
        <strain evidence="1 2">GA_2019</strain>
        <tissue evidence="1">Muscle</tissue>
    </source>
</reference>
<evidence type="ECO:0000313" key="2">
    <source>
        <dbReference type="Proteomes" id="UP001476798"/>
    </source>
</evidence>
<name>A0ABV0NVK0_9TELE</name>
<gene>
    <name evidence="1" type="ORF">GOODEAATRI_011725</name>
</gene>
<protein>
    <submittedName>
        <fullName evidence="1">Uncharacterized protein</fullName>
    </submittedName>
</protein>
<accession>A0ABV0NVK0</accession>
<keyword evidence="2" id="KW-1185">Reference proteome</keyword>
<evidence type="ECO:0000313" key="1">
    <source>
        <dbReference type="EMBL" id="MEQ2174824.1"/>
    </source>
</evidence>
<organism evidence="1 2">
    <name type="scientific">Goodea atripinnis</name>
    <dbReference type="NCBI Taxonomy" id="208336"/>
    <lineage>
        <taxon>Eukaryota</taxon>
        <taxon>Metazoa</taxon>
        <taxon>Chordata</taxon>
        <taxon>Craniata</taxon>
        <taxon>Vertebrata</taxon>
        <taxon>Euteleostomi</taxon>
        <taxon>Actinopterygii</taxon>
        <taxon>Neopterygii</taxon>
        <taxon>Teleostei</taxon>
        <taxon>Neoteleostei</taxon>
        <taxon>Acanthomorphata</taxon>
        <taxon>Ovalentaria</taxon>
        <taxon>Atherinomorphae</taxon>
        <taxon>Cyprinodontiformes</taxon>
        <taxon>Goodeidae</taxon>
        <taxon>Goodea</taxon>
    </lineage>
</organism>
<proteinExistence type="predicted"/>
<sequence length="118" mass="13276">MPAFSPLFTICGEVLCYFRRKTENKRSMILIEQSSSCECPCTVSLHPSPASLCVFALNHLPSIHIETKLFTETGLVFSDSLCKTWEIESSETSTMTGMKTILNWSLWCVEITAHSHDL</sequence>
<dbReference type="EMBL" id="JAHRIO010050704">
    <property type="protein sequence ID" value="MEQ2174824.1"/>
    <property type="molecule type" value="Genomic_DNA"/>
</dbReference>
<comment type="caution">
    <text evidence="1">The sequence shown here is derived from an EMBL/GenBank/DDBJ whole genome shotgun (WGS) entry which is preliminary data.</text>
</comment>